<dbReference type="InterPro" id="IPR012336">
    <property type="entry name" value="Thioredoxin-like_fold"/>
</dbReference>
<evidence type="ECO:0000256" key="2">
    <source>
        <dbReference type="SAM" id="Phobius"/>
    </source>
</evidence>
<keyword evidence="2" id="KW-0812">Transmembrane</keyword>
<dbReference type="OrthoDB" id="117402at2"/>
<keyword evidence="2" id="KW-1133">Transmembrane helix</keyword>
<dbReference type="Proteomes" id="UP000186394">
    <property type="component" value="Unassembled WGS sequence"/>
</dbReference>
<sequence length="300" mass="32476">MSTNQPRQTKAQRREAARLKAKELREAEARRARRNTIARRSFIGGAGVAVAGGLGYLAYLGVDAKKKPKGSKFPAPNEGLATAKASQNGIPKQVLSDASWTYGEGAALDTVAASAPVLDIYFDYSCSHCAQFEGVHTQEINQLLSDKKITLALHPTKLLGQEWTSVVMNAMGVVLDEAPAQSLSFHNAAFEIFSQFLQTKDQSNMTVEGLVAAATKVNVPKEVSAKFKAAIDSDKYKKWVELGDEAFKARELEGTPTVFFKGEKVDLNKLQTPTSLTELLTGSTATAQPTQQATQQPTQQ</sequence>
<dbReference type="InterPro" id="IPR036249">
    <property type="entry name" value="Thioredoxin-like_sf"/>
</dbReference>
<dbReference type="Gene3D" id="3.40.30.10">
    <property type="entry name" value="Glutaredoxin"/>
    <property type="match status" value="1"/>
</dbReference>
<proteinExistence type="predicted"/>
<keyword evidence="2" id="KW-0472">Membrane</keyword>
<evidence type="ECO:0000256" key="1">
    <source>
        <dbReference type="SAM" id="MobiDB-lite"/>
    </source>
</evidence>
<dbReference type="Pfam" id="PF13462">
    <property type="entry name" value="Thioredoxin_4"/>
    <property type="match status" value="1"/>
</dbReference>
<feature type="transmembrane region" description="Helical" evidence="2">
    <location>
        <begin position="41"/>
        <end position="62"/>
    </location>
</feature>
<protein>
    <submittedName>
        <fullName evidence="4">Disulfide bond formation protein DsbA</fullName>
    </submittedName>
</protein>
<dbReference type="RefSeq" id="WP_075418471.1">
    <property type="nucleotide sequence ID" value="NZ_MSKL01000023.1"/>
</dbReference>
<dbReference type="SUPFAM" id="SSF52833">
    <property type="entry name" value="Thioredoxin-like"/>
    <property type="match status" value="1"/>
</dbReference>
<feature type="region of interest" description="Disordered" evidence="1">
    <location>
        <begin position="280"/>
        <end position="300"/>
    </location>
</feature>
<reference evidence="4 5" key="1">
    <citation type="submission" date="2016-12" db="EMBL/GenBank/DDBJ databases">
        <title>Genomic comparison of strains in the 'Actinomyces naeslundii' group.</title>
        <authorList>
            <person name="Mughal S.R."/>
            <person name="Do T."/>
            <person name="Gilbert S.C."/>
            <person name="Witherden E.A."/>
            <person name="Didelot X."/>
            <person name="Beighton D."/>
        </authorList>
    </citation>
    <scope>NUCLEOTIDE SEQUENCE [LARGE SCALE GENOMIC DNA]</scope>
    <source>
        <strain evidence="4 5">P6N</strain>
    </source>
</reference>
<dbReference type="AlphaFoldDB" id="A0A1Q8VKM4"/>
<organism evidence="4 5">
    <name type="scientific">Actinomyces oris</name>
    <dbReference type="NCBI Taxonomy" id="544580"/>
    <lineage>
        <taxon>Bacteria</taxon>
        <taxon>Bacillati</taxon>
        <taxon>Actinomycetota</taxon>
        <taxon>Actinomycetes</taxon>
        <taxon>Actinomycetales</taxon>
        <taxon>Actinomycetaceae</taxon>
        <taxon>Actinomyces</taxon>
    </lineage>
</organism>
<evidence type="ECO:0000313" key="5">
    <source>
        <dbReference type="Proteomes" id="UP000186394"/>
    </source>
</evidence>
<dbReference type="EMBL" id="MSKL01000023">
    <property type="protein sequence ID" value="OLO48625.1"/>
    <property type="molecule type" value="Genomic_DNA"/>
</dbReference>
<feature type="compositionally biased region" description="Low complexity" evidence="1">
    <location>
        <begin position="284"/>
        <end position="300"/>
    </location>
</feature>
<comment type="caution">
    <text evidence="4">The sequence shown here is derived from an EMBL/GenBank/DDBJ whole genome shotgun (WGS) entry which is preliminary data.</text>
</comment>
<feature type="domain" description="Thioredoxin-like fold" evidence="3">
    <location>
        <begin position="114"/>
        <end position="268"/>
    </location>
</feature>
<gene>
    <name evidence="4" type="ORF">BKH28_08920</name>
</gene>
<accession>A0A1Q8VKM4</accession>
<name>A0A1Q8VKM4_9ACTO</name>
<feature type="compositionally biased region" description="Basic and acidic residues" evidence="1">
    <location>
        <begin position="12"/>
        <end position="30"/>
    </location>
</feature>
<evidence type="ECO:0000259" key="3">
    <source>
        <dbReference type="Pfam" id="PF13462"/>
    </source>
</evidence>
<feature type="region of interest" description="Disordered" evidence="1">
    <location>
        <begin position="1"/>
        <end position="30"/>
    </location>
</feature>
<evidence type="ECO:0000313" key="4">
    <source>
        <dbReference type="EMBL" id="OLO48625.1"/>
    </source>
</evidence>